<accession>A0A3E2BMZ6</accession>
<evidence type="ECO:0000313" key="2">
    <source>
        <dbReference type="EMBL" id="RFT16022.1"/>
    </source>
</evidence>
<dbReference type="Gene3D" id="3.40.630.30">
    <property type="match status" value="1"/>
</dbReference>
<dbReference type="AlphaFoldDB" id="A0A3E2BMZ6"/>
<dbReference type="InterPro" id="IPR000182">
    <property type="entry name" value="GNAT_dom"/>
</dbReference>
<dbReference type="Proteomes" id="UP000257323">
    <property type="component" value="Unassembled WGS sequence"/>
</dbReference>
<dbReference type="InterPro" id="IPR016181">
    <property type="entry name" value="Acyl_CoA_acyltransferase"/>
</dbReference>
<proteinExistence type="predicted"/>
<dbReference type="SUPFAM" id="SSF55729">
    <property type="entry name" value="Acyl-CoA N-acyltransferases (Nat)"/>
    <property type="match status" value="1"/>
</dbReference>
<sequence>MDLNGISIEPFHGDLEALEKMAHHSWRDEYGIASFPNLYRQEFVRYLMGLAPDPRHFIAAYRGQEILAFLANIPRNFAVGSQNVRAILSCLLVSRREYARKGLAQAIIKEAVRINQEITRYDLALLYLEAGHRSSQLIEKFKREGQPLRFLKKMYVLGRVLDLERVTYSEGLKSWEKLAIKIWGAHRLPKGPQPEGLDLEELETADLPEALRLLNSYNGKADLARVWTGPEELRKEIIYPGVSISLAIKREGRLVGLINYLEHEHLGKKVERWAWLNHLHLDLLDSKEKRQVMNYFLNYLATRDTIGVIEWNKGYYSQGFLYRSRFFPYFRSVNLYAWIFNPALQLKKMNKIYEVQI</sequence>
<feature type="domain" description="N-acetyltransferase" evidence="1">
    <location>
        <begin position="6"/>
        <end position="162"/>
    </location>
</feature>
<evidence type="ECO:0000259" key="1">
    <source>
        <dbReference type="PROSITE" id="PS51186"/>
    </source>
</evidence>
<protein>
    <recommendedName>
        <fullName evidence="1">N-acetyltransferase domain-containing protein</fullName>
    </recommendedName>
</protein>
<reference evidence="2 3" key="1">
    <citation type="submission" date="2018-08" db="EMBL/GenBank/DDBJ databases">
        <title>Genome analysis of the thermophilic bacterium of the candidate phylum Aminicenantes from deep subsurface aquifer revealed its physiology and ecological role.</title>
        <authorList>
            <person name="Kadnikov V.V."/>
            <person name="Mardanov A.V."/>
            <person name="Beletsky A.V."/>
            <person name="Karnachuk O.V."/>
            <person name="Ravin N.V."/>
        </authorList>
    </citation>
    <scope>NUCLEOTIDE SEQUENCE [LARGE SCALE GENOMIC DNA]</scope>
    <source>
        <strain evidence="2">BY38</strain>
    </source>
</reference>
<gene>
    <name evidence="2" type="ORF">OP8BY_2028</name>
</gene>
<evidence type="ECO:0000313" key="3">
    <source>
        <dbReference type="Proteomes" id="UP000257323"/>
    </source>
</evidence>
<dbReference type="PROSITE" id="PS51186">
    <property type="entry name" value="GNAT"/>
    <property type="match status" value="1"/>
</dbReference>
<comment type="caution">
    <text evidence="2">The sequence shown here is derived from an EMBL/GenBank/DDBJ whole genome shotgun (WGS) entry which is preliminary data.</text>
</comment>
<dbReference type="GO" id="GO:0016747">
    <property type="term" value="F:acyltransferase activity, transferring groups other than amino-acyl groups"/>
    <property type="evidence" value="ECO:0007669"/>
    <property type="project" value="InterPro"/>
</dbReference>
<name>A0A3E2BMZ6_9BACT</name>
<organism evidence="2 3">
    <name type="scientific">Candidatus Saccharicenans subterraneus</name>
    <dbReference type="NCBI Taxonomy" id="2508984"/>
    <lineage>
        <taxon>Bacteria</taxon>
        <taxon>Candidatus Aminicenantota</taxon>
        <taxon>Candidatus Aminicenantia</taxon>
        <taxon>Candidatus Aminicenantales</taxon>
        <taxon>Candidatus Saccharicenantaceae</taxon>
        <taxon>Candidatus Saccharicenans</taxon>
    </lineage>
</organism>
<dbReference type="EMBL" id="QUAH01000005">
    <property type="protein sequence ID" value="RFT16022.1"/>
    <property type="molecule type" value="Genomic_DNA"/>
</dbReference>